<proteinExistence type="predicted"/>
<keyword evidence="7" id="KW-0812">Transmembrane</keyword>
<dbReference type="OrthoDB" id="3362851at2759"/>
<keyword evidence="1" id="KW-0479">Metal-binding</keyword>
<dbReference type="Gene3D" id="4.10.240.10">
    <property type="entry name" value="Zn(2)-C6 fungal-type DNA-binding domain"/>
    <property type="match status" value="1"/>
</dbReference>
<feature type="transmembrane region" description="Helical" evidence="7">
    <location>
        <begin position="580"/>
        <end position="603"/>
    </location>
</feature>
<dbReference type="Pfam" id="PF04082">
    <property type="entry name" value="Fungal_trans"/>
    <property type="match status" value="1"/>
</dbReference>
<feature type="region of interest" description="Disordered" evidence="6">
    <location>
        <begin position="1"/>
        <end position="21"/>
    </location>
</feature>
<dbReference type="CDD" id="cd00067">
    <property type="entry name" value="GAL4"/>
    <property type="match status" value="1"/>
</dbReference>
<dbReference type="HOGENOM" id="CLU_008599_1_0_1"/>
<dbReference type="InterPro" id="IPR007219">
    <property type="entry name" value="XnlR_reg_dom"/>
</dbReference>
<dbReference type="InterPro" id="IPR001138">
    <property type="entry name" value="Zn2Cys6_DnaBD"/>
</dbReference>
<dbReference type="SMART" id="SM00066">
    <property type="entry name" value="GAL4"/>
    <property type="match status" value="1"/>
</dbReference>
<evidence type="ECO:0000256" key="6">
    <source>
        <dbReference type="SAM" id="MobiDB-lite"/>
    </source>
</evidence>
<organism evidence="9 10">
    <name type="scientific">Exophiala mesophila</name>
    <name type="common">Black yeast-like fungus</name>
    <dbReference type="NCBI Taxonomy" id="212818"/>
    <lineage>
        <taxon>Eukaryota</taxon>
        <taxon>Fungi</taxon>
        <taxon>Dikarya</taxon>
        <taxon>Ascomycota</taxon>
        <taxon>Pezizomycotina</taxon>
        <taxon>Eurotiomycetes</taxon>
        <taxon>Chaetothyriomycetidae</taxon>
        <taxon>Chaetothyriales</taxon>
        <taxon>Herpotrichiellaceae</taxon>
        <taxon>Exophiala</taxon>
    </lineage>
</organism>
<name>A0A0D1ZCF0_EXOME</name>
<dbReference type="Proteomes" id="UP000054302">
    <property type="component" value="Unassembled WGS sequence"/>
</dbReference>
<evidence type="ECO:0000313" key="9">
    <source>
        <dbReference type="EMBL" id="KIV92367.1"/>
    </source>
</evidence>
<keyword evidence="7" id="KW-0472">Membrane</keyword>
<keyword evidence="2" id="KW-0805">Transcription regulation</keyword>
<evidence type="ECO:0000256" key="5">
    <source>
        <dbReference type="ARBA" id="ARBA00023242"/>
    </source>
</evidence>
<dbReference type="GO" id="GO:0000435">
    <property type="term" value="P:positive regulation of transcription from RNA polymerase II promoter by galactose"/>
    <property type="evidence" value="ECO:0007669"/>
    <property type="project" value="TreeGrafter"/>
</dbReference>
<dbReference type="GO" id="GO:0000981">
    <property type="term" value="F:DNA-binding transcription factor activity, RNA polymerase II-specific"/>
    <property type="evidence" value="ECO:0007669"/>
    <property type="project" value="InterPro"/>
</dbReference>
<accession>A0A0D1ZCF0</accession>
<dbReference type="CDD" id="cd12148">
    <property type="entry name" value="fungal_TF_MHR"/>
    <property type="match status" value="1"/>
</dbReference>
<dbReference type="InterPro" id="IPR036864">
    <property type="entry name" value="Zn2-C6_fun-type_DNA-bd_sf"/>
</dbReference>
<dbReference type="GO" id="GO:0006351">
    <property type="term" value="P:DNA-templated transcription"/>
    <property type="evidence" value="ECO:0007669"/>
    <property type="project" value="InterPro"/>
</dbReference>
<dbReference type="GO" id="GO:0000978">
    <property type="term" value="F:RNA polymerase II cis-regulatory region sequence-specific DNA binding"/>
    <property type="evidence" value="ECO:0007669"/>
    <property type="project" value="TreeGrafter"/>
</dbReference>
<dbReference type="Pfam" id="PF00172">
    <property type="entry name" value="Zn_clus"/>
    <property type="match status" value="1"/>
</dbReference>
<dbReference type="EMBL" id="KN847522">
    <property type="protein sequence ID" value="KIV92367.1"/>
    <property type="molecule type" value="Genomic_DNA"/>
</dbReference>
<reference evidence="9 10" key="1">
    <citation type="submission" date="2015-01" db="EMBL/GenBank/DDBJ databases">
        <title>The Genome Sequence of Exophiala mesophila CBS40295.</title>
        <authorList>
            <consortium name="The Broad Institute Genomics Platform"/>
            <person name="Cuomo C."/>
            <person name="de Hoog S."/>
            <person name="Gorbushina A."/>
            <person name="Stielow B."/>
            <person name="Teixiera M."/>
            <person name="Abouelleil A."/>
            <person name="Chapman S.B."/>
            <person name="Priest M."/>
            <person name="Young S.K."/>
            <person name="Wortman J."/>
            <person name="Nusbaum C."/>
            <person name="Birren B."/>
        </authorList>
    </citation>
    <scope>NUCLEOTIDE SEQUENCE [LARGE SCALE GENOMIC DNA]</scope>
    <source>
        <strain evidence="9 10">CBS 40295</strain>
    </source>
</reference>
<evidence type="ECO:0000256" key="7">
    <source>
        <dbReference type="SAM" id="Phobius"/>
    </source>
</evidence>
<evidence type="ECO:0000256" key="2">
    <source>
        <dbReference type="ARBA" id="ARBA00023015"/>
    </source>
</evidence>
<keyword evidence="7" id="KW-1133">Transmembrane helix</keyword>
<dbReference type="GeneID" id="27321520"/>
<feature type="compositionally biased region" description="Low complexity" evidence="6">
    <location>
        <begin position="1"/>
        <end position="19"/>
    </location>
</feature>
<sequence length="727" mass="82332">MQASASPFSPSSESVISSTKPKRPQKLNRACLECTRRKIRCDGTFPCKNCQTACTQHRCVYRKRSRRTNPSWKTISQQDETLRLRTDLLKQLLPAVDFDRCPGLSKDQVLRVIGNEQNLGSTSLADSVSSGVHGNYEELPDDEFEHEWDEASVEQGTSAPLGDDVNGLDVDRHSHTPLDSASTGAVLSAIFRECPPAHQKFLRIVGSFPRQPSHHSHTTLQQEAGNSSAAPDLKALIGPEFEQAAIDGYFETLHSFIPMIDETWFRHQFSTQTRTDESWQALSNMVIAVGSITAGNGDSHTIYFNRARAVIGFNTFRSGNLDMLQALILLGGLYLYYINSPNTAYLVLGTAFRMAIAMKLQQEFPTHARSESKRASDAPRMWSRAEQRRRIWWCLYCVDGRSGLLLMRPQFNTWDPLSPTLTGNSNSHASTEMLRSGVRDNDADPGLTPDEWEGRSLYYKVRVSYISNQLSDRLARPGKMTTDEMVALDTQLQAWVKASEDQFRLNRWCPKRVKIAQESWCRLANLARLFIGRTYLVRLARDPTAYESFGDDDWRIVSTYQATAVRLIDEICSGSNKDIVIAWVAAFTLFMACLIPLLSIVLARRDGRFSDDAVRDWEQSLDRALLTFKDMEPYRRTVDRYGEVIQALYDGIMTTTNDQNPAATQLMHEFKQSPSLATVQPMTLPQAWDMLDQRDLADFDPFLDWIDFDFTFGDDILAPYPPYPLPD</sequence>
<dbReference type="GO" id="GO:0008270">
    <property type="term" value="F:zinc ion binding"/>
    <property type="evidence" value="ECO:0007669"/>
    <property type="project" value="InterPro"/>
</dbReference>
<evidence type="ECO:0000256" key="1">
    <source>
        <dbReference type="ARBA" id="ARBA00022723"/>
    </source>
</evidence>
<evidence type="ECO:0000256" key="3">
    <source>
        <dbReference type="ARBA" id="ARBA00023125"/>
    </source>
</evidence>
<dbReference type="OMA" id="CEYRQRS"/>
<dbReference type="GO" id="GO:0005634">
    <property type="term" value="C:nucleus"/>
    <property type="evidence" value="ECO:0007669"/>
    <property type="project" value="TreeGrafter"/>
</dbReference>
<dbReference type="PANTHER" id="PTHR47424">
    <property type="entry name" value="REGULATORY PROTEIN GAL4"/>
    <property type="match status" value="1"/>
</dbReference>
<protein>
    <recommendedName>
        <fullName evidence="8">Zn(2)-C6 fungal-type domain-containing protein</fullName>
    </recommendedName>
</protein>
<dbReference type="SUPFAM" id="SSF57701">
    <property type="entry name" value="Zn2/Cys6 DNA-binding domain"/>
    <property type="match status" value="1"/>
</dbReference>
<keyword evidence="4" id="KW-0804">Transcription</keyword>
<dbReference type="VEuPathDB" id="FungiDB:PV10_03675"/>
<evidence type="ECO:0000256" key="4">
    <source>
        <dbReference type="ARBA" id="ARBA00023163"/>
    </source>
</evidence>
<keyword evidence="5" id="KW-0539">Nucleus</keyword>
<keyword evidence="10" id="KW-1185">Reference proteome</keyword>
<gene>
    <name evidence="9" type="ORF">PV10_03675</name>
</gene>
<keyword evidence="3" id="KW-0238">DNA-binding</keyword>
<dbReference type="PROSITE" id="PS50048">
    <property type="entry name" value="ZN2_CY6_FUNGAL_2"/>
    <property type="match status" value="1"/>
</dbReference>
<dbReference type="RefSeq" id="XP_016223941.1">
    <property type="nucleotide sequence ID" value="XM_016368153.1"/>
</dbReference>
<dbReference type="PROSITE" id="PS00463">
    <property type="entry name" value="ZN2_CY6_FUNGAL_1"/>
    <property type="match status" value="1"/>
</dbReference>
<dbReference type="SMART" id="SM00906">
    <property type="entry name" value="Fungal_trans"/>
    <property type="match status" value="1"/>
</dbReference>
<dbReference type="AlphaFoldDB" id="A0A0D1ZCF0"/>
<dbReference type="PANTHER" id="PTHR47424:SF5">
    <property type="entry name" value="ZN(II)2CYS6 TRANSCRIPTION FACTOR (EUROFUNG)"/>
    <property type="match status" value="1"/>
</dbReference>
<feature type="domain" description="Zn(2)-C6 fungal-type" evidence="8">
    <location>
        <begin position="30"/>
        <end position="61"/>
    </location>
</feature>
<dbReference type="InterPro" id="IPR051127">
    <property type="entry name" value="Fungal_SecMet_Regulators"/>
</dbReference>
<evidence type="ECO:0000259" key="8">
    <source>
        <dbReference type="PROSITE" id="PS50048"/>
    </source>
</evidence>
<evidence type="ECO:0000313" key="10">
    <source>
        <dbReference type="Proteomes" id="UP000054302"/>
    </source>
</evidence>